<dbReference type="OrthoDB" id="93019at2759"/>
<feature type="domain" description="TauD/TfdA-like" evidence="8">
    <location>
        <begin position="68"/>
        <end position="247"/>
    </location>
</feature>
<dbReference type="AlphaFoldDB" id="A0A8H5CRM3"/>
<comment type="similarity">
    <text evidence="2">Belongs to the TfdA dioxygenase family.</text>
</comment>
<evidence type="ECO:0000259" key="8">
    <source>
        <dbReference type="Pfam" id="PF02668"/>
    </source>
</evidence>
<dbReference type="InterPro" id="IPR051178">
    <property type="entry name" value="TfdA_dioxygenase"/>
</dbReference>
<gene>
    <name evidence="9" type="ORF">D9758_009959</name>
</gene>
<dbReference type="Pfam" id="PF02668">
    <property type="entry name" value="TauD"/>
    <property type="match status" value="1"/>
</dbReference>
<evidence type="ECO:0000256" key="4">
    <source>
        <dbReference type="ARBA" id="ARBA00022964"/>
    </source>
</evidence>
<proteinExistence type="inferred from homology"/>
<sequence length="261" mass="29597">MNSTRCCSETRTGLLSSSMSSQSDSVHMLITLLASTRRRTSNQAFFRYLCSIPSPPYRPWSPNQSSQHTRGDPQKHGLHSTFHRTRIPLEEEENPGDGVTPTRFFRWHMDAALYDLNPSKVTTLYGARVPQGPKQVIRYDDGSDEVLPVPLGMTAFVSGRTMFDIFPPQYKSLVIRARAKYAPKSFEWTKEAKALSTGLGIVNEGLEKQLENLEDWDEGKRKTFPFVWTNPVSGALHFRVHPCTTTEVFDIYLVYQGMKAS</sequence>
<dbReference type="Gene3D" id="3.60.130.10">
    <property type="entry name" value="Clavaminate synthase-like"/>
    <property type="match status" value="1"/>
</dbReference>
<evidence type="ECO:0000256" key="2">
    <source>
        <dbReference type="ARBA" id="ARBA00005896"/>
    </source>
</evidence>
<comment type="caution">
    <text evidence="9">The sequence shown here is derived from an EMBL/GenBank/DDBJ whole genome shotgun (WGS) entry which is preliminary data.</text>
</comment>
<comment type="cofactor">
    <cofactor evidence="1">
        <name>Fe(2+)</name>
        <dbReference type="ChEBI" id="CHEBI:29033"/>
    </cofactor>
</comment>
<protein>
    <recommendedName>
        <fullName evidence="8">TauD/TfdA-like domain-containing protein</fullName>
    </recommendedName>
</protein>
<organism evidence="9 10">
    <name type="scientific">Tetrapyrgos nigripes</name>
    <dbReference type="NCBI Taxonomy" id="182062"/>
    <lineage>
        <taxon>Eukaryota</taxon>
        <taxon>Fungi</taxon>
        <taxon>Dikarya</taxon>
        <taxon>Basidiomycota</taxon>
        <taxon>Agaricomycotina</taxon>
        <taxon>Agaricomycetes</taxon>
        <taxon>Agaricomycetidae</taxon>
        <taxon>Agaricales</taxon>
        <taxon>Marasmiineae</taxon>
        <taxon>Marasmiaceae</taxon>
        <taxon>Tetrapyrgos</taxon>
    </lineage>
</organism>
<dbReference type="PANTHER" id="PTHR43779:SF2">
    <property type="entry name" value="ALPHA-KETOGLUTARATE-DEPENDENT XANTHINE DIOXYGENASE XAN1"/>
    <property type="match status" value="1"/>
</dbReference>
<feature type="region of interest" description="Disordered" evidence="7">
    <location>
        <begin position="59"/>
        <end position="79"/>
    </location>
</feature>
<dbReference type="GO" id="GO:0051213">
    <property type="term" value="F:dioxygenase activity"/>
    <property type="evidence" value="ECO:0007669"/>
    <property type="project" value="UniProtKB-KW"/>
</dbReference>
<dbReference type="InterPro" id="IPR042098">
    <property type="entry name" value="TauD-like_sf"/>
</dbReference>
<evidence type="ECO:0000256" key="3">
    <source>
        <dbReference type="ARBA" id="ARBA00022723"/>
    </source>
</evidence>
<dbReference type="Proteomes" id="UP000559256">
    <property type="component" value="Unassembled WGS sequence"/>
</dbReference>
<keyword evidence="4" id="KW-0223">Dioxygenase</keyword>
<evidence type="ECO:0000256" key="7">
    <source>
        <dbReference type="SAM" id="MobiDB-lite"/>
    </source>
</evidence>
<evidence type="ECO:0000313" key="9">
    <source>
        <dbReference type="EMBL" id="KAF5346119.1"/>
    </source>
</evidence>
<accession>A0A8H5CRM3</accession>
<dbReference type="GO" id="GO:0046872">
    <property type="term" value="F:metal ion binding"/>
    <property type="evidence" value="ECO:0007669"/>
    <property type="project" value="UniProtKB-KW"/>
</dbReference>
<dbReference type="EMBL" id="JAACJM010000105">
    <property type="protein sequence ID" value="KAF5346119.1"/>
    <property type="molecule type" value="Genomic_DNA"/>
</dbReference>
<keyword evidence="10" id="KW-1185">Reference proteome</keyword>
<name>A0A8H5CRM3_9AGAR</name>
<evidence type="ECO:0000313" key="10">
    <source>
        <dbReference type="Proteomes" id="UP000559256"/>
    </source>
</evidence>
<keyword evidence="6" id="KW-0408">Iron</keyword>
<dbReference type="InterPro" id="IPR003819">
    <property type="entry name" value="TauD/TfdA-like"/>
</dbReference>
<keyword evidence="3" id="KW-0479">Metal-binding</keyword>
<evidence type="ECO:0000256" key="6">
    <source>
        <dbReference type="ARBA" id="ARBA00023004"/>
    </source>
</evidence>
<reference evidence="9 10" key="1">
    <citation type="journal article" date="2020" name="ISME J.">
        <title>Uncovering the hidden diversity of litter-decomposition mechanisms in mushroom-forming fungi.</title>
        <authorList>
            <person name="Floudas D."/>
            <person name="Bentzer J."/>
            <person name="Ahren D."/>
            <person name="Johansson T."/>
            <person name="Persson P."/>
            <person name="Tunlid A."/>
        </authorList>
    </citation>
    <scope>NUCLEOTIDE SEQUENCE [LARGE SCALE GENOMIC DNA]</scope>
    <source>
        <strain evidence="9 10">CBS 291.85</strain>
    </source>
</reference>
<evidence type="ECO:0000256" key="1">
    <source>
        <dbReference type="ARBA" id="ARBA00001954"/>
    </source>
</evidence>
<dbReference type="SUPFAM" id="SSF51197">
    <property type="entry name" value="Clavaminate synthase-like"/>
    <property type="match status" value="1"/>
</dbReference>
<evidence type="ECO:0000256" key="5">
    <source>
        <dbReference type="ARBA" id="ARBA00023002"/>
    </source>
</evidence>
<dbReference type="PANTHER" id="PTHR43779">
    <property type="entry name" value="DIOXYGENASE RV0097-RELATED"/>
    <property type="match status" value="1"/>
</dbReference>
<keyword evidence="5" id="KW-0560">Oxidoreductase</keyword>